<dbReference type="PANTHER" id="PTHR30273:SF2">
    <property type="entry name" value="PROTEIN FECR"/>
    <property type="match status" value="1"/>
</dbReference>
<keyword evidence="5" id="KW-1185">Reference proteome</keyword>
<dbReference type="Pfam" id="PF16344">
    <property type="entry name" value="FecR_C"/>
    <property type="match status" value="1"/>
</dbReference>
<evidence type="ECO:0000313" key="4">
    <source>
        <dbReference type="EMBL" id="RZS74904.1"/>
    </source>
</evidence>
<dbReference type="PANTHER" id="PTHR30273">
    <property type="entry name" value="PERIPLASMIC SIGNAL SENSOR AND SIGMA FACTOR ACTIVATOR FECR-RELATED"/>
    <property type="match status" value="1"/>
</dbReference>
<dbReference type="GO" id="GO:0016989">
    <property type="term" value="F:sigma factor antagonist activity"/>
    <property type="evidence" value="ECO:0007669"/>
    <property type="project" value="TreeGrafter"/>
</dbReference>
<keyword evidence="1" id="KW-0812">Transmembrane</keyword>
<dbReference type="AlphaFoldDB" id="A0A4Q7N2D0"/>
<dbReference type="Gene3D" id="2.60.120.1440">
    <property type="match status" value="1"/>
</dbReference>
<evidence type="ECO:0000259" key="2">
    <source>
        <dbReference type="Pfam" id="PF04773"/>
    </source>
</evidence>
<gene>
    <name evidence="4" type="ORF">EV199_0755</name>
</gene>
<sequence length="377" mass="41852">MKKLQRLLTRYTKGTASPEEKEFVEQYYSLFEQEADLGMSEGERKQLVDANWEKMENGMNEPQSGKLIYMLATRKRWIAAAVIFLIAGAGWFWYAGTGTNTDNPVQTATAEDIAPGRNGAILTLDNGKEILLDSSGSGVIATQHGSKVILNDNGVVYAPEEKPASAIVYNTLSTPRGRQFHIDLPDGTSVWLNAASSIRFPASFTGNERKVTITGEAYFEVAANKSMPFVVDVNGKAMIQVLGTVFNVNAYEDGKGIYTSLLQGSIRMNHQKESFTLLPGQQTMISSKGMELVPHADTDMAVAWKNGKFQFSFTPIDEILSQFARWYDVDVIYERGVPDLAFTGMLRRDYTLKQALSILETMGVHFRTEGRKLIVLP</sequence>
<dbReference type="Gene3D" id="3.55.50.30">
    <property type="match status" value="1"/>
</dbReference>
<dbReference type="InterPro" id="IPR012373">
    <property type="entry name" value="Ferrdict_sens_TM"/>
</dbReference>
<dbReference type="OrthoDB" id="634407at2"/>
<feature type="transmembrane region" description="Helical" evidence="1">
    <location>
        <begin position="77"/>
        <end position="94"/>
    </location>
</feature>
<evidence type="ECO:0000259" key="3">
    <source>
        <dbReference type="Pfam" id="PF16344"/>
    </source>
</evidence>
<accession>A0A4Q7N2D0</accession>
<dbReference type="PIRSF" id="PIRSF018266">
    <property type="entry name" value="FecR"/>
    <property type="match status" value="1"/>
</dbReference>
<dbReference type="Pfam" id="PF04773">
    <property type="entry name" value="FecR"/>
    <property type="match status" value="1"/>
</dbReference>
<dbReference type="EMBL" id="SGXA01000001">
    <property type="protein sequence ID" value="RZS74904.1"/>
    <property type="molecule type" value="Genomic_DNA"/>
</dbReference>
<feature type="domain" description="FecR protein" evidence="2">
    <location>
        <begin position="171"/>
        <end position="266"/>
    </location>
</feature>
<feature type="domain" description="Protein FecR C-terminal" evidence="3">
    <location>
        <begin position="308"/>
        <end position="375"/>
    </location>
</feature>
<comment type="caution">
    <text evidence="4">The sequence shown here is derived from an EMBL/GenBank/DDBJ whole genome shotgun (WGS) entry which is preliminary data.</text>
</comment>
<dbReference type="InterPro" id="IPR006860">
    <property type="entry name" value="FecR"/>
</dbReference>
<evidence type="ECO:0000313" key="5">
    <source>
        <dbReference type="Proteomes" id="UP000293874"/>
    </source>
</evidence>
<dbReference type="RefSeq" id="WP_130539330.1">
    <property type="nucleotide sequence ID" value="NZ_CP042431.1"/>
</dbReference>
<dbReference type="Proteomes" id="UP000293874">
    <property type="component" value="Unassembled WGS sequence"/>
</dbReference>
<evidence type="ECO:0000256" key="1">
    <source>
        <dbReference type="SAM" id="Phobius"/>
    </source>
</evidence>
<proteinExistence type="predicted"/>
<dbReference type="InterPro" id="IPR032508">
    <property type="entry name" value="FecR_C"/>
</dbReference>
<keyword evidence="1" id="KW-1133">Transmembrane helix</keyword>
<name>A0A4Q7N2D0_9BACT</name>
<protein>
    <submittedName>
        <fullName evidence="4">FecR family protein</fullName>
    </submittedName>
</protein>
<organism evidence="4 5">
    <name type="scientific">Pseudobacter ginsenosidimutans</name>
    <dbReference type="NCBI Taxonomy" id="661488"/>
    <lineage>
        <taxon>Bacteria</taxon>
        <taxon>Pseudomonadati</taxon>
        <taxon>Bacteroidota</taxon>
        <taxon>Chitinophagia</taxon>
        <taxon>Chitinophagales</taxon>
        <taxon>Chitinophagaceae</taxon>
        <taxon>Pseudobacter</taxon>
    </lineage>
</organism>
<reference evidence="4 5" key="1">
    <citation type="submission" date="2019-02" db="EMBL/GenBank/DDBJ databases">
        <title>Genomic Encyclopedia of Type Strains, Phase IV (KMG-IV): sequencing the most valuable type-strain genomes for metagenomic binning, comparative biology and taxonomic classification.</title>
        <authorList>
            <person name="Goeker M."/>
        </authorList>
    </citation>
    <scope>NUCLEOTIDE SEQUENCE [LARGE SCALE GENOMIC DNA]</scope>
    <source>
        <strain evidence="4 5">DSM 18116</strain>
    </source>
</reference>
<keyword evidence="1" id="KW-0472">Membrane</keyword>